<comment type="caution">
    <text evidence="2">The sequence shown here is derived from an EMBL/GenBank/DDBJ whole genome shotgun (WGS) entry which is preliminary data.</text>
</comment>
<proteinExistence type="predicted"/>
<feature type="compositionally biased region" description="Acidic residues" evidence="1">
    <location>
        <begin position="75"/>
        <end position="93"/>
    </location>
</feature>
<feature type="compositionally biased region" description="Polar residues" evidence="1">
    <location>
        <begin position="270"/>
        <end position="302"/>
    </location>
</feature>
<accession>A0A8H5GML5</accession>
<dbReference type="AlphaFoldDB" id="A0A8H5GML5"/>
<keyword evidence="3" id="KW-1185">Reference proteome</keyword>
<protein>
    <submittedName>
        <fullName evidence="2">Uncharacterized protein</fullName>
    </submittedName>
</protein>
<sequence>MDYYQRDRKQSYADFMARLNRRRSSDEQGLAFTSSLHDHFNLFADEPVQKDFVLPNPVVPNDGPSPFTSESSSFSDDEPEPNQDDDSDDEPDPAEQFLLGAQEQHVIVDGRSYPKSLLPPGQIPMPYVPSEAPKFTFTDDQHKYDWTLDPSIPPAPVIEVEPESFPFINPFAQPSSVKAIPTPSPPSPTSPISPISPIPVPSFSSSTKRPRRAVSYSPSESEDNSGEHATEDEYRPSPSPPPTHYAKRRRVAVHSNSASTSSATKHRSVPNRTPSNKRSYTSSSDREGSSQAPSRNKQSSNPMIKRLATGDPEAILWLESLDFACSECSWVQISRRMPDFQRHMNTHNRPDKWCCKGVLVRDRDMYPHIPSDAKAYEFGGQWRVGGCLKTFSRRDALTRHLYNVNVGCFGKACKVDEE</sequence>
<evidence type="ECO:0000313" key="2">
    <source>
        <dbReference type="EMBL" id="KAF5367768.1"/>
    </source>
</evidence>
<feature type="compositionally biased region" description="Low complexity" evidence="1">
    <location>
        <begin position="64"/>
        <end position="74"/>
    </location>
</feature>
<feature type="compositionally biased region" description="Pro residues" evidence="1">
    <location>
        <begin position="182"/>
        <end position="200"/>
    </location>
</feature>
<gene>
    <name evidence="2" type="ORF">D9758_009828</name>
</gene>
<dbReference type="Proteomes" id="UP000559256">
    <property type="component" value="Unassembled WGS sequence"/>
</dbReference>
<feature type="compositionally biased region" description="Polar residues" evidence="1">
    <location>
        <begin position="254"/>
        <end position="263"/>
    </location>
</feature>
<name>A0A8H5GML5_9AGAR</name>
<dbReference type="OrthoDB" id="8922241at2759"/>
<feature type="region of interest" description="Disordered" evidence="1">
    <location>
        <begin position="52"/>
        <end position="104"/>
    </location>
</feature>
<dbReference type="EMBL" id="JAACJM010000018">
    <property type="protein sequence ID" value="KAF5367768.1"/>
    <property type="molecule type" value="Genomic_DNA"/>
</dbReference>
<organism evidence="2 3">
    <name type="scientific">Tetrapyrgos nigripes</name>
    <dbReference type="NCBI Taxonomy" id="182062"/>
    <lineage>
        <taxon>Eukaryota</taxon>
        <taxon>Fungi</taxon>
        <taxon>Dikarya</taxon>
        <taxon>Basidiomycota</taxon>
        <taxon>Agaricomycotina</taxon>
        <taxon>Agaricomycetes</taxon>
        <taxon>Agaricomycetidae</taxon>
        <taxon>Agaricales</taxon>
        <taxon>Marasmiineae</taxon>
        <taxon>Marasmiaceae</taxon>
        <taxon>Tetrapyrgos</taxon>
    </lineage>
</organism>
<feature type="region of interest" description="Disordered" evidence="1">
    <location>
        <begin position="167"/>
        <end position="304"/>
    </location>
</feature>
<reference evidence="2 3" key="1">
    <citation type="journal article" date="2020" name="ISME J.">
        <title>Uncovering the hidden diversity of litter-decomposition mechanisms in mushroom-forming fungi.</title>
        <authorList>
            <person name="Floudas D."/>
            <person name="Bentzer J."/>
            <person name="Ahren D."/>
            <person name="Johansson T."/>
            <person name="Persson P."/>
            <person name="Tunlid A."/>
        </authorList>
    </citation>
    <scope>NUCLEOTIDE SEQUENCE [LARGE SCALE GENOMIC DNA]</scope>
    <source>
        <strain evidence="2 3">CBS 291.85</strain>
    </source>
</reference>
<evidence type="ECO:0000313" key="3">
    <source>
        <dbReference type="Proteomes" id="UP000559256"/>
    </source>
</evidence>
<feature type="compositionally biased region" description="Basic and acidic residues" evidence="1">
    <location>
        <begin position="225"/>
        <end position="235"/>
    </location>
</feature>
<evidence type="ECO:0000256" key="1">
    <source>
        <dbReference type="SAM" id="MobiDB-lite"/>
    </source>
</evidence>